<dbReference type="EMBL" id="JAQNDL010000003">
    <property type="protein sequence ID" value="MDC0721274.1"/>
    <property type="molecule type" value="Genomic_DNA"/>
</dbReference>
<feature type="coiled-coil region" evidence="7">
    <location>
        <begin position="502"/>
        <end position="543"/>
    </location>
</feature>
<keyword evidence="6" id="KW-0378">Hydrolase</keyword>
<evidence type="ECO:0000313" key="10">
    <source>
        <dbReference type="EMBL" id="MDC0721274.1"/>
    </source>
</evidence>
<organism evidence="10 11">
    <name type="scientific">Nannocystis bainbridge</name>
    <dbReference type="NCBI Taxonomy" id="2995303"/>
    <lineage>
        <taxon>Bacteria</taxon>
        <taxon>Pseudomonadati</taxon>
        <taxon>Myxococcota</taxon>
        <taxon>Polyangia</taxon>
        <taxon>Nannocystales</taxon>
        <taxon>Nannocystaceae</taxon>
        <taxon>Nannocystis</taxon>
    </lineage>
</organism>
<dbReference type="NCBIfam" id="NF006799">
    <property type="entry name" value="PRK09302.1"/>
    <property type="match status" value="1"/>
</dbReference>
<evidence type="ECO:0000256" key="3">
    <source>
        <dbReference type="ARBA" id="ARBA00022679"/>
    </source>
</evidence>
<feature type="region of interest" description="Disordered" evidence="8">
    <location>
        <begin position="551"/>
        <end position="574"/>
    </location>
</feature>
<dbReference type="EC" id="2.7.11.1" evidence="1"/>
<evidence type="ECO:0000259" key="9">
    <source>
        <dbReference type="PROSITE" id="PS51146"/>
    </source>
</evidence>
<evidence type="ECO:0000256" key="7">
    <source>
        <dbReference type="SAM" id="Coils"/>
    </source>
</evidence>
<evidence type="ECO:0000313" key="11">
    <source>
        <dbReference type="Proteomes" id="UP001221686"/>
    </source>
</evidence>
<protein>
    <recommendedName>
        <fullName evidence="1">non-specific serine/threonine protein kinase</fullName>
        <ecNumber evidence="1">2.7.11.1</ecNumber>
    </recommendedName>
</protein>
<dbReference type="InterPro" id="IPR014774">
    <property type="entry name" value="KaiC-like_dom"/>
</dbReference>
<gene>
    <name evidence="10" type="primary">kaiC</name>
    <name evidence="10" type="ORF">POL25_30485</name>
</gene>
<dbReference type="InterPro" id="IPR027417">
    <property type="entry name" value="P-loop_NTPase"/>
</dbReference>
<keyword evidence="7" id="KW-0175">Coiled coil</keyword>
<keyword evidence="2" id="KW-0597">Phosphoprotein</keyword>
<dbReference type="Proteomes" id="UP001221686">
    <property type="component" value="Unassembled WGS sequence"/>
</dbReference>
<name>A0ABT5E5Z5_9BACT</name>
<evidence type="ECO:0000256" key="2">
    <source>
        <dbReference type="ARBA" id="ARBA00022553"/>
    </source>
</evidence>
<dbReference type="PIRSF" id="PIRSF039117">
    <property type="entry name" value="KaiC"/>
    <property type="match status" value="1"/>
</dbReference>
<dbReference type="InterPro" id="IPR047221">
    <property type="entry name" value="KaiC_N"/>
</dbReference>
<dbReference type="InterPro" id="IPR010624">
    <property type="entry name" value="KaiC_dom"/>
</dbReference>
<dbReference type="RefSeq" id="WP_272089776.1">
    <property type="nucleotide sequence ID" value="NZ_JAQNDL010000003.1"/>
</dbReference>
<dbReference type="SUPFAM" id="SSF52540">
    <property type="entry name" value="P-loop containing nucleoside triphosphate hydrolases"/>
    <property type="match status" value="2"/>
</dbReference>
<evidence type="ECO:0000256" key="8">
    <source>
        <dbReference type="SAM" id="MobiDB-lite"/>
    </source>
</evidence>
<comment type="caution">
    <text evidence="10">The sequence shown here is derived from an EMBL/GenBank/DDBJ whole genome shotgun (WGS) entry which is preliminary data.</text>
</comment>
<sequence length="574" mass="63286">MTAITASERASIPKAPTGINGLDDITGGGLPRGRPTLVCGSAGCGKTLMAMEFLVRGAIEFDEPGVFFAFEETADDLTANVRSLGFDLDDLAARDKLIVEHIHIERSEIEEAGEFDLEGLFIRLGLAIDTVGAKRVVLDTLETLFGGFDNEGILRAELRRLFRWLKDRGVTAVITAERGDGTLTRQGLEEYVSDCVIQLDHRMHDQVSTRRLRIVKYRGTHHGTNEYPFLIDSDGFSVLPLSSLKLDHEASTERVSTGIERLDAMLAGGVYRGTSVLLSGTAGTGKSSIAAHMAAACCARGERCLYYSFEESPSQVLRNMRTIGLDLAPWLDNGMLHFVSTRPTFHGLEMHLATMFKHVREFDPQLVVIDPISNFISVGTAGEAQSMLLRLVDYLKSRQTTAVFVSLISGGKGLLEATEQNISSLIDTWILLRDVELGGERNRGLHVLKSRGTPHSNQVREFVLTAHGVELRDVYVGPEGVLTGSMRLVQEAKEREASELRRQAIARKRREIERKRQALTAQIAALRAESESEELELELLLSAEEAVDRRLADDRVGMASSRRADGNKQQEESP</sequence>
<evidence type="ECO:0000256" key="4">
    <source>
        <dbReference type="ARBA" id="ARBA00022737"/>
    </source>
</evidence>
<dbReference type="SMART" id="SM00382">
    <property type="entry name" value="AAA"/>
    <property type="match status" value="2"/>
</dbReference>
<evidence type="ECO:0000256" key="6">
    <source>
        <dbReference type="ARBA" id="ARBA00022801"/>
    </source>
</evidence>
<keyword evidence="3 10" id="KW-0808">Transferase</keyword>
<dbReference type="Gene3D" id="3.40.50.300">
    <property type="entry name" value="P-loop containing nucleotide triphosphate hydrolases"/>
    <property type="match status" value="2"/>
</dbReference>
<feature type="domain" description="KaiC" evidence="9">
    <location>
        <begin position="13"/>
        <end position="252"/>
    </location>
</feature>
<keyword evidence="4" id="KW-0677">Repeat</keyword>
<dbReference type="Pfam" id="PF06745">
    <property type="entry name" value="ATPase"/>
    <property type="match status" value="2"/>
</dbReference>
<evidence type="ECO:0000256" key="1">
    <source>
        <dbReference type="ARBA" id="ARBA00012513"/>
    </source>
</evidence>
<dbReference type="PRINTS" id="PR01874">
    <property type="entry name" value="DNAREPAIRADA"/>
</dbReference>
<keyword evidence="5" id="KW-0418">Kinase</keyword>
<dbReference type="PANTHER" id="PTHR42926:SF1">
    <property type="entry name" value="CIRCADIAN CLOCK OSCILLATOR PROTEIN KAIC 1"/>
    <property type="match status" value="1"/>
</dbReference>
<reference evidence="10 11" key="1">
    <citation type="submission" date="2022-11" db="EMBL/GenBank/DDBJ databases">
        <title>Minimal conservation of predation-associated metabolite biosynthetic gene clusters underscores biosynthetic potential of Myxococcota including descriptions for ten novel species: Archangium lansinium sp. nov., Myxococcus landrumus sp. nov., Nannocystis bai.</title>
        <authorList>
            <person name="Ahearne A."/>
            <person name="Stevens C."/>
            <person name="Dowd S."/>
        </authorList>
    </citation>
    <scope>NUCLEOTIDE SEQUENCE [LARGE SCALE GENOMIC DNA]</scope>
    <source>
        <strain evidence="10 11">BB15-2</strain>
    </source>
</reference>
<dbReference type="PANTHER" id="PTHR42926">
    <property type="match status" value="1"/>
</dbReference>
<dbReference type="PROSITE" id="PS51146">
    <property type="entry name" value="KAIC"/>
    <property type="match status" value="2"/>
</dbReference>
<dbReference type="GO" id="GO:0004674">
    <property type="term" value="F:protein serine/threonine kinase activity"/>
    <property type="evidence" value="ECO:0007669"/>
    <property type="project" value="UniProtKB-EC"/>
</dbReference>
<evidence type="ECO:0000256" key="5">
    <source>
        <dbReference type="ARBA" id="ARBA00022777"/>
    </source>
</evidence>
<dbReference type="InterPro" id="IPR051347">
    <property type="entry name" value="Circadian_clock_KaiC-rel"/>
</dbReference>
<dbReference type="InterPro" id="IPR003593">
    <property type="entry name" value="AAA+_ATPase"/>
</dbReference>
<keyword evidence="11" id="KW-1185">Reference proteome</keyword>
<proteinExistence type="predicted"/>
<feature type="domain" description="KaiC" evidence="9">
    <location>
        <begin position="253"/>
        <end position="485"/>
    </location>
</feature>
<accession>A0ABT5E5Z5</accession>
<dbReference type="CDD" id="cd19485">
    <property type="entry name" value="KaiC-N"/>
    <property type="match status" value="1"/>
</dbReference>
<dbReference type="InterPro" id="IPR030665">
    <property type="entry name" value="KaiC"/>
</dbReference>